<sequence length="532" mass="61014">MQAVRDAIAVTKEMGLRYIWIDRLCINQSDIGEKTYLISRMATIYEEAELTIVASAGSGAGHGLPGICSTPRTPQPKYTLDSGNTLLSSLPDARYDILASDYWTRGWTYQEGVLSNCRLVFTQHQIYWECRNMAAQESMVIPLLHHSLVEDKEDDDEGVMADCMISGIFMGDACSGNSLSDRPGVPDEDYRIKYGFPVYREANIRSQLRGLNEHIRAYSKRRLTHESDALLAFMGITGMYKRSSELYILYGLPLWLHKIAGIHSGTQITFALTVSAWHHRTGQHSTFVSESCRRRTHLPSWSWAGWMDAAVSWCALPNNEHWAQMADIIKLRAQQHDRERKRLLWAADTFLFSPGQRGDAIRLRDTFSAHRLEQGKRTLIGLHNPLVLGDFTRKETDKEWRWVRIAGREGRAQEQAQSFDWDQKWYRIAGRLSCIYLSVKMKEDEWTAKHEAREIVSVLMFACRYPGREHVGHGGARFLTLRRVEGVEEECWERIGTLFLTIPKGSLDRCSGNQDLLKKIPVREWQDTIVIQ</sequence>
<dbReference type="Proteomes" id="UP000813444">
    <property type="component" value="Unassembled WGS sequence"/>
</dbReference>
<name>A0A8K0SAV6_9HYPO</name>
<dbReference type="PANTHER" id="PTHR33112:SF1">
    <property type="entry name" value="HETEROKARYON INCOMPATIBILITY DOMAIN-CONTAINING PROTEIN"/>
    <property type="match status" value="1"/>
</dbReference>
<dbReference type="OrthoDB" id="5428863at2759"/>
<feature type="domain" description="Heterokaryon incompatibility" evidence="1">
    <location>
        <begin position="3"/>
        <end position="111"/>
    </location>
</feature>
<reference evidence="2" key="1">
    <citation type="journal article" date="2021" name="Nat. Commun.">
        <title>Genetic determinants of endophytism in the Arabidopsis root mycobiome.</title>
        <authorList>
            <person name="Mesny F."/>
            <person name="Miyauchi S."/>
            <person name="Thiergart T."/>
            <person name="Pickel B."/>
            <person name="Atanasova L."/>
            <person name="Karlsson M."/>
            <person name="Huettel B."/>
            <person name="Barry K.W."/>
            <person name="Haridas S."/>
            <person name="Chen C."/>
            <person name="Bauer D."/>
            <person name="Andreopoulos W."/>
            <person name="Pangilinan J."/>
            <person name="LaButti K."/>
            <person name="Riley R."/>
            <person name="Lipzen A."/>
            <person name="Clum A."/>
            <person name="Drula E."/>
            <person name="Henrissat B."/>
            <person name="Kohler A."/>
            <person name="Grigoriev I.V."/>
            <person name="Martin F.M."/>
            <person name="Hacquard S."/>
        </authorList>
    </citation>
    <scope>NUCLEOTIDE SEQUENCE</scope>
    <source>
        <strain evidence="2">MPI-CAGE-CH-0235</strain>
    </source>
</reference>
<evidence type="ECO:0000259" key="1">
    <source>
        <dbReference type="Pfam" id="PF06985"/>
    </source>
</evidence>
<dbReference type="EMBL" id="JAGPNK010000034">
    <property type="protein sequence ID" value="KAH7303394.1"/>
    <property type="molecule type" value="Genomic_DNA"/>
</dbReference>
<accession>A0A8K0SAV6</accession>
<dbReference type="InterPro" id="IPR010730">
    <property type="entry name" value="HET"/>
</dbReference>
<dbReference type="AlphaFoldDB" id="A0A8K0SAV6"/>
<dbReference type="PANTHER" id="PTHR33112">
    <property type="entry name" value="DOMAIN PROTEIN, PUTATIVE-RELATED"/>
    <property type="match status" value="1"/>
</dbReference>
<dbReference type="Pfam" id="PF06985">
    <property type="entry name" value="HET"/>
    <property type="match status" value="1"/>
</dbReference>
<gene>
    <name evidence="2" type="ORF">B0I35DRAFT_517351</name>
</gene>
<protein>
    <submittedName>
        <fullName evidence="2">Heterokaryon incompatibility protein-domain-containing protein</fullName>
    </submittedName>
</protein>
<comment type="caution">
    <text evidence="2">The sequence shown here is derived from an EMBL/GenBank/DDBJ whole genome shotgun (WGS) entry which is preliminary data.</text>
</comment>
<evidence type="ECO:0000313" key="2">
    <source>
        <dbReference type="EMBL" id="KAH7303394.1"/>
    </source>
</evidence>
<evidence type="ECO:0000313" key="3">
    <source>
        <dbReference type="Proteomes" id="UP000813444"/>
    </source>
</evidence>
<keyword evidence="3" id="KW-1185">Reference proteome</keyword>
<proteinExistence type="predicted"/>
<organism evidence="2 3">
    <name type="scientific">Stachybotrys elegans</name>
    <dbReference type="NCBI Taxonomy" id="80388"/>
    <lineage>
        <taxon>Eukaryota</taxon>
        <taxon>Fungi</taxon>
        <taxon>Dikarya</taxon>
        <taxon>Ascomycota</taxon>
        <taxon>Pezizomycotina</taxon>
        <taxon>Sordariomycetes</taxon>
        <taxon>Hypocreomycetidae</taxon>
        <taxon>Hypocreales</taxon>
        <taxon>Stachybotryaceae</taxon>
        <taxon>Stachybotrys</taxon>
    </lineage>
</organism>